<name>A0A1A8A1F3_NOTFU</name>
<reference evidence="1" key="1">
    <citation type="submission" date="2016-05" db="EMBL/GenBank/DDBJ databases">
        <authorList>
            <person name="Lavstsen T."/>
            <person name="Jespersen J.S."/>
        </authorList>
    </citation>
    <scope>NUCLEOTIDE SEQUENCE</scope>
    <source>
        <tissue evidence="1">Brain</tissue>
    </source>
</reference>
<accession>A0A1A8A1F3</accession>
<dbReference type="EMBL" id="HAEJ01011925">
    <property type="protein sequence ID" value="SBS52382.1"/>
    <property type="molecule type" value="Transcribed_RNA"/>
</dbReference>
<dbReference type="EMBL" id="HADY01009871">
    <property type="protein sequence ID" value="SBP48356.1"/>
    <property type="molecule type" value="Transcribed_RNA"/>
</dbReference>
<reference evidence="1" key="2">
    <citation type="submission" date="2016-06" db="EMBL/GenBank/DDBJ databases">
        <title>The genome of a short-lived fish provides insights into sex chromosome evolution and the genetic control of aging.</title>
        <authorList>
            <person name="Reichwald K."/>
            <person name="Felder M."/>
            <person name="Petzold A."/>
            <person name="Koch P."/>
            <person name="Groth M."/>
            <person name="Platzer M."/>
        </authorList>
    </citation>
    <scope>NUCLEOTIDE SEQUENCE</scope>
    <source>
        <tissue evidence="1">Brain</tissue>
    </source>
</reference>
<proteinExistence type="predicted"/>
<dbReference type="AlphaFoldDB" id="A0A1A8A1F3"/>
<evidence type="ECO:0000313" key="1">
    <source>
        <dbReference type="EMBL" id="SBP48356.1"/>
    </source>
</evidence>
<organism evidence="1">
    <name type="scientific">Nothobranchius furzeri</name>
    <name type="common">Turquoise killifish</name>
    <dbReference type="NCBI Taxonomy" id="105023"/>
    <lineage>
        <taxon>Eukaryota</taxon>
        <taxon>Metazoa</taxon>
        <taxon>Chordata</taxon>
        <taxon>Craniata</taxon>
        <taxon>Vertebrata</taxon>
        <taxon>Euteleostomi</taxon>
        <taxon>Actinopterygii</taxon>
        <taxon>Neopterygii</taxon>
        <taxon>Teleostei</taxon>
        <taxon>Neoteleostei</taxon>
        <taxon>Acanthomorphata</taxon>
        <taxon>Ovalentaria</taxon>
        <taxon>Atherinomorphae</taxon>
        <taxon>Cyprinodontiformes</taxon>
        <taxon>Nothobranchiidae</taxon>
        <taxon>Nothobranchius</taxon>
    </lineage>
</organism>
<protein>
    <submittedName>
        <fullName evidence="1">Uncharacterized protein</fullName>
    </submittedName>
</protein>
<gene>
    <name evidence="1" type="primary">Nfu_g_1_024551</name>
</gene>
<sequence length="130" mass="14127">RKETGECPLDSAFIVDSLDISSLNVQTSQKGEPTSKTGISGGCKCVQFISVFTFLCCLLLSAQPSLSSSSGFWKGAKPCGSSSCGPTPNSHSFYLHPYRPPPPWMEILSLPSPIRQYPFPFEFMVIITNS</sequence>
<feature type="non-terminal residue" evidence="1">
    <location>
        <position position="1"/>
    </location>
</feature>